<gene>
    <name evidence="2" type="ORF">COU13_01830</name>
</gene>
<evidence type="ECO:0000256" key="1">
    <source>
        <dbReference type="SAM" id="Phobius"/>
    </source>
</evidence>
<comment type="caution">
    <text evidence="2">The sequence shown here is derived from an EMBL/GenBank/DDBJ whole genome shotgun (WGS) entry which is preliminary data.</text>
</comment>
<name>A0A2H0UIR2_9BACT</name>
<feature type="non-terminal residue" evidence="2">
    <location>
        <position position="1"/>
    </location>
</feature>
<reference evidence="3" key="1">
    <citation type="submission" date="2017-09" db="EMBL/GenBank/DDBJ databases">
        <title>Depth-based differentiation of microbial function through sediment-hosted aquifers and enrichment of novel symbionts in the deep terrestrial subsurface.</title>
        <authorList>
            <person name="Probst A.J."/>
            <person name="Ladd B."/>
            <person name="Jarett J.K."/>
            <person name="Geller-Mcgrath D.E."/>
            <person name="Sieber C.M.K."/>
            <person name="Emerson J.B."/>
            <person name="Anantharaman K."/>
            <person name="Thomas B.C."/>
            <person name="Malmstrom R."/>
            <person name="Stieglmeier M."/>
            <person name="Klingl A."/>
            <person name="Woyke T."/>
            <person name="Ryan C.M."/>
            <person name="Banfield J.F."/>
        </authorList>
    </citation>
    <scope>NUCLEOTIDE SEQUENCE [LARGE SCALE GENOMIC DNA]</scope>
</reference>
<dbReference type="AlphaFoldDB" id="A0A2H0UIR2"/>
<sequence>TKIFSIYIVTLNILITREISMLSHRWYMIISGTLFLFVGLLHGTRAYYEWEMFIDALIVPTSVSWFAAAVLLFLSYNAFRTLKTNR</sequence>
<keyword evidence="1" id="KW-1133">Transmembrane helix</keyword>
<evidence type="ECO:0000313" key="2">
    <source>
        <dbReference type="EMBL" id="PIR86288.1"/>
    </source>
</evidence>
<proteinExistence type="predicted"/>
<keyword evidence="1" id="KW-0472">Membrane</keyword>
<dbReference type="Proteomes" id="UP000230706">
    <property type="component" value="Unassembled WGS sequence"/>
</dbReference>
<organism evidence="2 3">
    <name type="scientific">Candidatus Kaiserbacteria bacterium CG10_big_fil_rev_8_21_14_0_10_43_70</name>
    <dbReference type="NCBI Taxonomy" id="1974605"/>
    <lineage>
        <taxon>Bacteria</taxon>
        <taxon>Candidatus Kaiseribacteriota</taxon>
    </lineage>
</organism>
<keyword evidence="1" id="KW-0812">Transmembrane</keyword>
<dbReference type="EMBL" id="PFBF01000040">
    <property type="protein sequence ID" value="PIR86288.1"/>
    <property type="molecule type" value="Genomic_DNA"/>
</dbReference>
<feature type="transmembrane region" description="Helical" evidence="1">
    <location>
        <begin position="26"/>
        <end position="44"/>
    </location>
</feature>
<evidence type="ECO:0000313" key="3">
    <source>
        <dbReference type="Proteomes" id="UP000230706"/>
    </source>
</evidence>
<feature type="transmembrane region" description="Helical" evidence="1">
    <location>
        <begin position="56"/>
        <end position="79"/>
    </location>
</feature>
<accession>A0A2H0UIR2</accession>
<protein>
    <submittedName>
        <fullName evidence="2">Uncharacterized protein</fullName>
    </submittedName>
</protein>